<organism evidence="3 4">
    <name type="scientific">Heligmosomoides polygyrus</name>
    <name type="common">Parasitic roundworm</name>
    <dbReference type="NCBI Taxonomy" id="6339"/>
    <lineage>
        <taxon>Eukaryota</taxon>
        <taxon>Metazoa</taxon>
        <taxon>Ecdysozoa</taxon>
        <taxon>Nematoda</taxon>
        <taxon>Chromadorea</taxon>
        <taxon>Rhabditida</taxon>
        <taxon>Rhabditina</taxon>
        <taxon>Rhabditomorpha</taxon>
        <taxon>Strongyloidea</taxon>
        <taxon>Heligmosomidae</taxon>
        <taxon>Heligmosomoides</taxon>
    </lineage>
</organism>
<protein>
    <submittedName>
        <fullName evidence="4">HA2 domain-containing protein</fullName>
    </submittedName>
</protein>
<dbReference type="WBParaSite" id="HPBE_0001713001-mRNA-1">
    <property type="protein sequence ID" value="HPBE_0001713001-mRNA-1"/>
    <property type="gene ID" value="HPBE_0001713001"/>
</dbReference>
<accession>A0A3P8A2L9</accession>
<evidence type="ECO:0000313" key="3">
    <source>
        <dbReference type="Proteomes" id="UP000050761"/>
    </source>
</evidence>
<evidence type="ECO:0000313" key="4">
    <source>
        <dbReference type="WBParaSite" id="HPBE_0001713001-mRNA-1"/>
    </source>
</evidence>
<name>A0A183G628_HELPZ</name>
<reference evidence="4" key="2">
    <citation type="submission" date="2019-09" db="UniProtKB">
        <authorList>
            <consortium name="WormBaseParasite"/>
        </authorList>
    </citation>
    <scope>IDENTIFICATION</scope>
</reference>
<reference evidence="2 3" key="1">
    <citation type="submission" date="2018-11" db="EMBL/GenBank/DDBJ databases">
        <authorList>
            <consortium name="Pathogen Informatics"/>
        </authorList>
    </citation>
    <scope>NUCLEOTIDE SEQUENCE [LARGE SCALE GENOMIC DNA]</scope>
</reference>
<sequence>MAVLITDAEKLFDVLGLAMAILCESIEIPLTITPLELLGIYRVSRQHPENLSISLPQQRDPRCHCGGSRGADELSRNGP</sequence>
<keyword evidence="3" id="KW-1185">Reference proteome</keyword>
<dbReference type="Proteomes" id="UP000050761">
    <property type="component" value="Unassembled WGS sequence"/>
</dbReference>
<gene>
    <name evidence="2" type="ORF">HPBE_LOCUS17129</name>
</gene>
<evidence type="ECO:0000256" key="1">
    <source>
        <dbReference type="SAM" id="MobiDB-lite"/>
    </source>
</evidence>
<dbReference type="EMBL" id="UZAH01029818">
    <property type="protein sequence ID" value="VDP08037.1"/>
    <property type="molecule type" value="Genomic_DNA"/>
</dbReference>
<dbReference type="AlphaFoldDB" id="A0A183G628"/>
<accession>A0A183G628</accession>
<evidence type="ECO:0000313" key="2">
    <source>
        <dbReference type="EMBL" id="VDP08037.1"/>
    </source>
</evidence>
<proteinExistence type="predicted"/>
<feature type="compositionally biased region" description="Basic and acidic residues" evidence="1">
    <location>
        <begin position="70"/>
        <end position="79"/>
    </location>
</feature>
<feature type="region of interest" description="Disordered" evidence="1">
    <location>
        <begin position="52"/>
        <end position="79"/>
    </location>
</feature>